<name>A0A7T6Z643_9BACI</name>
<sequence length="67" mass="7634">MNKHLKPIVNAIEGNTLTIYETKAILEDGITIGKGKMLREHMEAINHRDAIVCRECNRRAIDRAPYS</sequence>
<dbReference type="EMBL" id="CP054705">
    <property type="protein sequence ID" value="QQK77611.1"/>
    <property type="molecule type" value="Genomic_DNA"/>
</dbReference>
<organism evidence="1 2">
    <name type="scientific">Salicibibacter cibarius</name>
    <dbReference type="NCBI Taxonomy" id="2743000"/>
    <lineage>
        <taxon>Bacteria</taxon>
        <taxon>Bacillati</taxon>
        <taxon>Bacillota</taxon>
        <taxon>Bacilli</taxon>
        <taxon>Bacillales</taxon>
        <taxon>Bacillaceae</taxon>
        <taxon>Salicibibacter</taxon>
    </lineage>
</organism>
<accession>A0A7T6Z643</accession>
<keyword evidence="2" id="KW-1185">Reference proteome</keyword>
<dbReference type="Gene3D" id="1.10.3290.10">
    <property type="entry name" value="Fido-like domain"/>
    <property type="match status" value="1"/>
</dbReference>
<reference evidence="1 2" key="1">
    <citation type="submission" date="2020-06" db="EMBL/GenBank/DDBJ databases">
        <title>Genomic analysis of Salicibibacter sp. NKC5-3.</title>
        <authorList>
            <person name="Oh Y.J."/>
        </authorList>
    </citation>
    <scope>NUCLEOTIDE SEQUENCE [LARGE SCALE GENOMIC DNA]</scope>
    <source>
        <strain evidence="1 2">NKC5-3</strain>
    </source>
</reference>
<protein>
    <submittedName>
        <fullName evidence="1">Uncharacterized protein</fullName>
    </submittedName>
</protein>
<proteinExistence type="predicted"/>
<gene>
    <name evidence="1" type="ORF">HUG15_19830</name>
</gene>
<dbReference type="InterPro" id="IPR036597">
    <property type="entry name" value="Fido-like_dom_sf"/>
</dbReference>
<evidence type="ECO:0000313" key="2">
    <source>
        <dbReference type="Proteomes" id="UP000595823"/>
    </source>
</evidence>
<dbReference type="KEGG" id="scia:HUG15_19830"/>
<dbReference type="RefSeq" id="WP_200125103.1">
    <property type="nucleotide sequence ID" value="NZ_CP054705.1"/>
</dbReference>
<dbReference type="Proteomes" id="UP000595823">
    <property type="component" value="Chromosome"/>
</dbReference>
<evidence type="ECO:0000313" key="1">
    <source>
        <dbReference type="EMBL" id="QQK77611.1"/>
    </source>
</evidence>
<dbReference type="AlphaFoldDB" id="A0A7T6Z643"/>